<evidence type="ECO:0000259" key="11">
    <source>
        <dbReference type="Pfam" id="PF00712"/>
    </source>
</evidence>
<evidence type="ECO:0000256" key="2">
    <source>
        <dbReference type="ARBA" id="ARBA00010752"/>
    </source>
</evidence>
<dbReference type="Gene3D" id="3.10.150.10">
    <property type="entry name" value="DNA Polymerase III, subunit A, domain 2"/>
    <property type="match status" value="1"/>
</dbReference>
<dbReference type="SUPFAM" id="SSF55979">
    <property type="entry name" value="DNA clamp"/>
    <property type="match status" value="3"/>
</dbReference>
<feature type="domain" description="DNA polymerase III beta sliding clamp C-terminal" evidence="13">
    <location>
        <begin position="254"/>
        <end position="378"/>
    </location>
</feature>
<comment type="subunit">
    <text evidence="10">Forms a ring-shaped head-to-tail homodimer around DNA.</text>
</comment>
<feature type="domain" description="DNA polymerase III beta sliding clamp central" evidence="12">
    <location>
        <begin position="136"/>
        <end position="251"/>
    </location>
</feature>
<dbReference type="Pfam" id="PF00712">
    <property type="entry name" value="DNA_pol3_beta"/>
    <property type="match status" value="1"/>
</dbReference>
<keyword evidence="7 10" id="KW-0235">DNA replication</keyword>
<dbReference type="Pfam" id="PF02768">
    <property type="entry name" value="DNA_pol3_beta_3"/>
    <property type="match status" value="1"/>
</dbReference>
<evidence type="ECO:0000256" key="1">
    <source>
        <dbReference type="ARBA" id="ARBA00004496"/>
    </source>
</evidence>
<dbReference type="GO" id="GO:0003887">
    <property type="term" value="F:DNA-directed DNA polymerase activity"/>
    <property type="evidence" value="ECO:0007669"/>
    <property type="project" value="UniProtKB-UniRule"/>
</dbReference>
<evidence type="ECO:0000259" key="12">
    <source>
        <dbReference type="Pfam" id="PF02767"/>
    </source>
</evidence>
<evidence type="ECO:0000256" key="8">
    <source>
        <dbReference type="ARBA" id="ARBA00022932"/>
    </source>
</evidence>
<reference evidence="14 15" key="1">
    <citation type="submission" date="2020-01" db="EMBL/GenBank/DDBJ databases">
        <title>Complete and circular genome sequences of six lactobacillus isolates from horses.</title>
        <authorList>
            <person name="Hassan H.M."/>
        </authorList>
    </citation>
    <scope>NUCLEOTIDE SEQUENCE [LARGE SCALE GENOMIC DNA]</scope>
    <source>
        <strain evidence="14 15">1A</strain>
    </source>
</reference>
<comment type="function">
    <text evidence="10">Confers DNA tethering and processivity to DNA polymerases and other proteins. Acts as a clamp, forming a ring around DNA (a reaction catalyzed by the clamp-loading complex) which diffuses in an ATP-independent manner freely and bidirectionally along dsDNA. Initially characterized for its ability to contact the catalytic subunit of DNA polymerase III (Pol III), a complex, multichain enzyme responsible for most of the replicative synthesis in bacteria; Pol III exhibits 3'-5' exonuclease proofreading activity. The beta chain is required for initiation of replication as well as for processivity of DNA replication.</text>
</comment>
<name>A0A7H9EHQ5_9LACO</name>
<evidence type="ECO:0000256" key="10">
    <source>
        <dbReference type="PIRNR" id="PIRNR000804"/>
    </source>
</evidence>
<keyword evidence="4 10" id="KW-0963">Cytoplasm</keyword>
<dbReference type="Proteomes" id="UP000510886">
    <property type="component" value="Chromosome"/>
</dbReference>
<dbReference type="PIRSF" id="PIRSF000804">
    <property type="entry name" value="DNA_pol_III_b"/>
    <property type="match status" value="1"/>
</dbReference>
<keyword evidence="8 10" id="KW-0239">DNA-directed DNA polymerase</keyword>
<keyword evidence="5 10" id="KW-0808">Transferase</keyword>
<dbReference type="GO" id="GO:0009360">
    <property type="term" value="C:DNA polymerase III complex"/>
    <property type="evidence" value="ECO:0007669"/>
    <property type="project" value="InterPro"/>
</dbReference>
<dbReference type="CDD" id="cd00140">
    <property type="entry name" value="beta_clamp"/>
    <property type="match status" value="1"/>
</dbReference>
<evidence type="ECO:0000256" key="9">
    <source>
        <dbReference type="ARBA" id="ARBA00023125"/>
    </source>
</evidence>
<dbReference type="InterPro" id="IPR022635">
    <property type="entry name" value="DNA_polIII_beta_C"/>
</dbReference>
<evidence type="ECO:0000256" key="3">
    <source>
        <dbReference type="ARBA" id="ARBA00021035"/>
    </source>
</evidence>
<sequence length="380" mass="41953">MKFTVNRLAFISYLNDVQRAISSKVAIEVLKGIKLTLSADALKLTGSDVDITIETIISIGDDNAALQVEEEGSVILPANFFINIVKKLPEATLTLEVNERFQATITSGVSEFKINGLNPEDFPQLPEIDTDDQFILPADTLKQVISQTVVAVSNQEMRPILTGVHLAIRDQQLLAVATDSHRLSQRKISLANIGAHLAYDVIIPGRSLGELGKMLTDDEEEVVIQISQNQVLFTFGHTSYYSRLLEGMYPDTEQLIPQTSNTDILFDAVEMLRSIERASLLSHAGHNNVVKLSLKVAEQKATLSGNSPEIGMVEEDLAFNSLTGNDLEISFNPDYMKDALRSFGKAEIKMSFTQPLRPFTLVPSEDGNDFVQLITPVRTF</sequence>
<dbReference type="InterPro" id="IPR001001">
    <property type="entry name" value="DNA_polIII_beta"/>
</dbReference>
<evidence type="ECO:0000256" key="6">
    <source>
        <dbReference type="ARBA" id="ARBA00022695"/>
    </source>
</evidence>
<dbReference type="GO" id="GO:0006271">
    <property type="term" value="P:DNA strand elongation involved in DNA replication"/>
    <property type="evidence" value="ECO:0007669"/>
    <property type="project" value="TreeGrafter"/>
</dbReference>
<dbReference type="EMBL" id="CP047418">
    <property type="protein sequence ID" value="QLL77161.1"/>
    <property type="molecule type" value="Genomic_DNA"/>
</dbReference>
<evidence type="ECO:0000256" key="7">
    <source>
        <dbReference type="ARBA" id="ARBA00022705"/>
    </source>
</evidence>
<dbReference type="SMART" id="SM00480">
    <property type="entry name" value="POL3Bc"/>
    <property type="match status" value="1"/>
</dbReference>
<dbReference type="AlphaFoldDB" id="A0A7H9EHQ5"/>
<dbReference type="PANTHER" id="PTHR30478">
    <property type="entry name" value="DNA POLYMERASE III SUBUNIT BETA"/>
    <property type="match status" value="1"/>
</dbReference>
<evidence type="ECO:0000313" key="14">
    <source>
        <dbReference type="EMBL" id="QLL77161.1"/>
    </source>
</evidence>
<dbReference type="Pfam" id="PF02767">
    <property type="entry name" value="DNA_pol3_beta_2"/>
    <property type="match status" value="1"/>
</dbReference>
<organism evidence="14 15">
    <name type="scientific">Ligilactobacillus saerimneri</name>
    <dbReference type="NCBI Taxonomy" id="228229"/>
    <lineage>
        <taxon>Bacteria</taxon>
        <taxon>Bacillati</taxon>
        <taxon>Bacillota</taxon>
        <taxon>Bacilli</taxon>
        <taxon>Lactobacillales</taxon>
        <taxon>Lactobacillaceae</taxon>
        <taxon>Ligilactobacillus</taxon>
    </lineage>
</organism>
<comment type="similarity">
    <text evidence="2 10">Belongs to the beta sliding clamp family.</text>
</comment>
<dbReference type="InterPro" id="IPR046938">
    <property type="entry name" value="DNA_clamp_sf"/>
</dbReference>
<comment type="subcellular location">
    <subcellularLocation>
        <location evidence="1 10">Cytoplasm</location>
    </subcellularLocation>
</comment>
<proteinExistence type="inferred from homology"/>
<evidence type="ECO:0000259" key="13">
    <source>
        <dbReference type="Pfam" id="PF02768"/>
    </source>
</evidence>
<dbReference type="GO" id="GO:0005737">
    <property type="term" value="C:cytoplasm"/>
    <property type="evidence" value="ECO:0007669"/>
    <property type="project" value="UniProtKB-SubCell"/>
</dbReference>
<evidence type="ECO:0000256" key="5">
    <source>
        <dbReference type="ARBA" id="ARBA00022679"/>
    </source>
</evidence>
<keyword evidence="6 10" id="KW-0548">Nucleotidyltransferase</keyword>
<gene>
    <name evidence="14" type="primary">dnaN</name>
    <name evidence="14" type="ORF">GTO87_00010</name>
</gene>
<dbReference type="PANTHER" id="PTHR30478:SF0">
    <property type="entry name" value="BETA SLIDING CLAMP"/>
    <property type="match status" value="1"/>
</dbReference>
<dbReference type="KEGG" id="lsw:GTO87_00010"/>
<dbReference type="Gene3D" id="3.70.10.10">
    <property type="match status" value="1"/>
</dbReference>
<evidence type="ECO:0000313" key="15">
    <source>
        <dbReference type="Proteomes" id="UP000510886"/>
    </source>
</evidence>
<dbReference type="InterPro" id="IPR022637">
    <property type="entry name" value="DNA_polIII_beta_cen"/>
</dbReference>
<evidence type="ECO:0000256" key="4">
    <source>
        <dbReference type="ARBA" id="ARBA00022490"/>
    </source>
</evidence>
<dbReference type="GO" id="GO:0003677">
    <property type="term" value="F:DNA binding"/>
    <property type="evidence" value="ECO:0007669"/>
    <property type="project" value="UniProtKB-UniRule"/>
</dbReference>
<dbReference type="NCBIfam" id="TIGR00663">
    <property type="entry name" value="dnan"/>
    <property type="match status" value="1"/>
</dbReference>
<protein>
    <recommendedName>
        <fullName evidence="3 10">Beta sliding clamp</fullName>
    </recommendedName>
</protein>
<accession>A0A7H9EHQ5</accession>
<feature type="domain" description="DNA polymerase III beta sliding clamp N-terminal" evidence="11">
    <location>
        <begin position="1"/>
        <end position="126"/>
    </location>
</feature>
<dbReference type="RefSeq" id="WP_180848958.1">
    <property type="nucleotide sequence ID" value="NZ_CP047418.1"/>
</dbReference>
<keyword evidence="9" id="KW-0238">DNA-binding</keyword>
<dbReference type="GO" id="GO:0008408">
    <property type="term" value="F:3'-5' exonuclease activity"/>
    <property type="evidence" value="ECO:0007669"/>
    <property type="project" value="InterPro"/>
</dbReference>
<dbReference type="InterPro" id="IPR022634">
    <property type="entry name" value="DNA_polIII_beta_N"/>
</dbReference>